<dbReference type="EMBL" id="FPBF01000003">
    <property type="protein sequence ID" value="SFT90296.1"/>
    <property type="molecule type" value="Genomic_DNA"/>
</dbReference>
<feature type="transmembrane region" description="Helical" evidence="8">
    <location>
        <begin position="104"/>
        <end position="127"/>
    </location>
</feature>
<proteinExistence type="inferred from homology"/>
<feature type="transmembrane region" description="Helical" evidence="8">
    <location>
        <begin position="356"/>
        <end position="375"/>
    </location>
</feature>
<evidence type="ECO:0000256" key="4">
    <source>
        <dbReference type="ARBA" id="ARBA00022692"/>
    </source>
</evidence>
<keyword evidence="11" id="KW-1185">Reference proteome</keyword>
<reference evidence="11" key="1">
    <citation type="submission" date="2016-10" db="EMBL/GenBank/DDBJ databases">
        <authorList>
            <person name="Varghese N."/>
            <person name="Submissions S."/>
        </authorList>
    </citation>
    <scope>NUCLEOTIDE SEQUENCE [LARGE SCALE GENOMIC DNA]</scope>
    <source>
        <strain evidence="11">DSM 23445</strain>
    </source>
</reference>
<dbReference type="InterPro" id="IPR029020">
    <property type="entry name" value="Ammonium/urea_transptr"/>
</dbReference>
<evidence type="ECO:0000256" key="2">
    <source>
        <dbReference type="ARBA" id="ARBA00005887"/>
    </source>
</evidence>
<dbReference type="PANTHER" id="PTHR43029:SF10">
    <property type="entry name" value="AMMONIUM TRANSPORTER MEP2"/>
    <property type="match status" value="1"/>
</dbReference>
<dbReference type="STRING" id="305507.SAMN04489724_2680"/>
<feature type="transmembrane region" description="Helical" evidence="8">
    <location>
        <begin position="268"/>
        <end position="286"/>
    </location>
</feature>
<evidence type="ECO:0000313" key="10">
    <source>
        <dbReference type="EMBL" id="SFT90296.1"/>
    </source>
</evidence>
<feature type="transmembrane region" description="Helical" evidence="8">
    <location>
        <begin position="199"/>
        <end position="220"/>
    </location>
</feature>
<organism evidence="10 11">
    <name type="scientific">Algoriphagus locisalis</name>
    <dbReference type="NCBI Taxonomy" id="305507"/>
    <lineage>
        <taxon>Bacteria</taxon>
        <taxon>Pseudomonadati</taxon>
        <taxon>Bacteroidota</taxon>
        <taxon>Cytophagia</taxon>
        <taxon>Cytophagales</taxon>
        <taxon>Cyclobacteriaceae</taxon>
        <taxon>Algoriphagus</taxon>
    </lineage>
</organism>
<comment type="similarity">
    <text evidence="2 8">Belongs to the ammonia transporter channel (TC 1.A.11.2) family.</text>
</comment>
<dbReference type="PANTHER" id="PTHR43029">
    <property type="entry name" value="AMMONIUM TRANSPORTER MEP2"/>
    <property type="match status" value="1"/>
</dbReference>
<dbReference type="GO" id="GO:0005886">
    <property type="term" value="C:plasma membrane"/>
    <property type="evidence" value="ECO:0007669"/>
    <property type="project" value="UniProtKB-SubCell"/>
</dbReference>
<evidence type="ECO:0000256" key="6">
    <source>
        <dbReference type="ARBA" id="ARBA00023136"/>
    </source>
</evidence>
<keyword evidence="3 8" id="KW-0813">Transport</keyword>
<evidence type="ECO:0000313" key="11">
    <source>
        <dbReference type="Proteomes" id="UP000199673"/>
    </source>
</evidence>
<dbReference type="Gene3D" id="1.10.3430.10">
    <property type="entry name" value="Ammonium transporter AmtB like domains"/>
    <property type="match status" value="1"/>
</dbReference>
<feature type="transmembrane region" description="Helical" evidence="8">
    <location>
        <begin position="382"/>
        <end position="403"/>
    </location>
</feature>
<dbReference type="SUPFAM" id="SSF111352">
    <property type="entry name" value="Ammonium transporter"/>
    <property type="match status" value="1"/>
</dbReference>
<keyword evidence="7 8" id="KW-0924">Ammonia transport</keyword>
<accession>A0A1I7BT10</accession>
<dbReference type="InterPro" id="IPR001905">
    <property type="entry name" value="Ammonium_transpt"/>
</dbReference>
<evidence type="ECO:0000256" key="7">
    <source>
        <dbReference type="ARBA" id="ARBA00023177"/>
    </source>
</evidence>
<feature type="transmembrane region" description="Helical" evidence="8">
    <location>
        <begin position="167"/>
        <end position="187"/>
    </location>
</feature>
<protein>
    <recommendedName>
        <fullName evidence="8">Ammonium transporter</fullName>
    </recommendedName>
</protein>
<dbReference type="NCBIfam" id="TIGR00836">
    <property type="entry name" value="amt"/>
    <property type="match status" value="1"/>
</dbReference>
<evidence type="ECO:0000259" key="9">
    <source>
        <dbReference type="Pfam" id="PF00909"/>
    </source>
</evidence>
<feature type="transmembrane region" description="Helical" evidence="8">
    <location>
        <begin position="298"/>
        <end position="318"/>
    </location>
</feature>
<evidence type="ECO:0000256" key="8">
    <source>
        <dbReference type="RuleBase" id="RU362002"/>
    </source>
</evidence>
<sequence>MIFYSEFSFKHRIKNLIYYFWHMEKSGMKFKWKVAFLITIAAPILGLFWQQSQPILENFGTEEDLVFADIAWLLTASCLVLLMTPGLSLFYGGMVNKKNLISTMLQSFISLGVITMLWVVVGFSLSFGDPIGITIDGVKYGIIGNPFQYLFFNQVAELPHKALGSSIPFILFALFQMKFAVITPAIITGSFAERVRFIGYLFFIGIFSIFVYAPLCHMVWHPNGLIGAYFGVLDFAGGTVVHISAGMAALAGALFLGKRNKPHHEPSNITYVLLGTGMLWFGWFGFNAGSSFGANATAALAFATTTISSATAMMTWVLFDRIQGRKISALQACIGAVVGLVVITPAAGYITVPESFFFGAAGAIVSNLAMNAKFLKRIDDTLDVFACHGIGGIMGMILTAIFAGKEGSSLLHGGIGVFASHMLVLVGVCIFSFAMAYAIFFILNKFVTLRVREEYEEVGLDISQHGETI</sequence>
<keyword evidence="5 8" id="KW-1133">Transmembrane helix</keyword>
<name>A0A1I7BT10_9BACT</name>
<evidence type="ECO:0000256" key="1">
    <source>
        <dbReference type="ARBA" id="ARBA00004141"/>
    </source>
</evidence>
<feature type="transmembrane region" description="Helical" evidence="8">
    <location>
        <begin position="226"/>
        <end position="256"/>
    </location>
</feature>
<keyword evidence="4 8" id="KW-0812">Transmembrane</keyword>
<dbReference type="GO" id="GO:0008519">
    <property type="term" value="F:ammonium channel activity"/>
    <property type="evidence" value="ECO:0007669"/>
    <property type="project" value="InterPro"/>
</dbReference>
<dbReference type="InterPro" id="IPR018047">
    <property type="entry name" value="Ammonium_transpt_CS"/>
</dbReference>
<feature type="domain" description="Ammonium transporter AmtB-like" evidence="9">
    <location>
        <begin position="71"/>
        <end position="468"/>
    </location>
</feature>
<gene>
    <name evidence="10" type="ORF">SAMN04489724_2680</name>
</gene>
<comment type="subcellular location">
    <subcellularLocation>
        <location evidence="8">Cell membrane</location>
        <topology evidence="8">Multi-pass membrane protein</topology>
    </subcellularLocation>
    <subcellularLocation>
        <location evidence="1">Membrane</location>
        <topology evidence="1">Multi-pass membrane protein</topology>
    </subcellularLocation>
</comment>
<dbReference type="Pfam" id="PF00909">
    <property type="entry name" value="Ammonium_transp"/>
    <property type="match status" value="1"/>
</dbReference>
<dbReference type="PROSITE" id="PS01219">
    <property type="entry name" value="AMMONIUM_TRANSP"/>
    <property type="match status" value="1"/>
</dbReference>
<dbReference type="InterPro" id="IPR024041">
    <property type="entry name" value="NH4_transpt_AmtB-like_dom"/>
</dbReference>
<feature type="transmembrane region" description="Helical" evidence="8">
    <location>
        <begin position="330"/>
        <end position="350"/>
    </location>
</feature>
<evidence type="ECO:0000256" key="3">
    <source>
        <dbReference type="ARBA" id="ARBA00022448"/>
    </source>
</evidence>
<feature type="transmembrane region" description="Helical" evidence="8">
    <location>
        <begin position="415"/>
        <end position="443"/>
    </location>
</feature>
<evidence type="ECO:0000256" key="5">
    <source>
        <dbReference type="ARBA" id="ARBA00022989"/>
    </source>
</evidence>
<dbReference type="Proteomes" id="UP000199673">
    <property type="component" value="Unassembled WGS sequence"/>
</dbReference>
<feature type="transmembrane region" description="Helical" evidence="8">
    <location>
        <begin position="70"/>
        <end position="92"/>
    </location>
</feature>
<dbReference type="AlphaFoldDB" id="A0A1I7BT10"/>
<feature type="transmembrane region" description="Helical" evidence="8">
    <location>
        <begin position="32"/>
        <end position="50"/>
    </location>
</feature>
<keyword evidence="6 8" id="KW-0472">Membrane</keyword>